<dbReference type="AlphaFoldDB" id="A0A9W6B9W3"/>
<dbReference type="GO" id="GO:0005759">
    <property type="term" value="C:mitochondrial matrix"/>
    <property type="evidence" value="ECO:0007669"/>
    <property type="project" value="TreeGrafter"/>
</dbReference>
<protein>
    <submittedName>
        <fullName evidence="2">Uncharacterized protein</fullName>
    </submittedName>
</protein>
<organism evidence="2 3">
    <name type="scientific">Pleodorina starrii</name>
    <dbReference type="NCBI Taxonomy" id="330485"/>
    <lineage>
        <taxon>Eukaryota</taxon>
        <taxon>Viridiplantae</taxon>
        <taxon>Chlorophyta</taxon>
        <taxon>core chlorophytes</taxon>
        <taxon>Chlorophyceae</taxon>
        <taxon>CS clade</taxon>
        <taxon>Chlamydomonadales</taxon>
        <taxon>Volvocaceae</taxon>
        <taxon>Pleodorina</taxon>
    </lineage>
</organism>
<feature type="region of interest" description="Disordered" evidence="1">
    <location>
        <begin position="40"/>
        <end position="76"/>
    </location>
</feature>
<dbReference type="GO" id="GO:0003723">
    <property type="term" value="F:RNA binding"/>
    <property type="evidence" value="ECO:0007669"/>
    <property type="project" value="TreeGrafter"/>
</dbReference>
<dbReference type="GO" id="GO:0000963">
    <property type="term" value="P:mitochondrial RNA processing"/>
    <property type="evidence" value="ECO:0007669"/>
    <property type="project" value="TreeGrafter"/>
</dbReference>
<gene>
    <name evidence="2" type="primary">PLESTBF000012</name>
    <name evidence="2" type="ORF">PLESTB_000020400</name>
</gene>
<keyword evidence="3" id="KW-1185">Reference proteome</keyword>
<name>A0A9W6B9W3_9CHLO</name>
<dbReference type="Proteomes" id="UP001165080">
    <property type="component" value="Unassembled WGS sequence"/>
</dbReference>
<evidence type="ECO:0000313" key="2">
    <source>
        <dbReference type="EMBL" id="GLC47737.1"/>
    </source>
</evidence>
<sequence length="566" mass="58103">MEVASRAAVDRAWRSTQKAGGMRRSCAVRVVAFNEARRTPMAHGGAGLPPGTGTAAANAPARPAIPSPPLSPDRVASLSPPALAAALLDDTQHVTPPAARTDGCSTITAREAAAAAAAAAATVTTTEARVYDAVSRRLMQGVHDFDAQSLVDILHAYGRRGGQGRSHRDVLAICCVVLSAKVDELSPAALTRLAAACARMNLRATDLLAALCARAGEPGVLSHFAPSDLAALLVALSQLQHRSPALFTDAADVLAAELLQATAAAAAGTGAAGARPWPGAGPAVGKAGSAKAALGPEEAVSAVWALAAAELYHRQVFDAAGALLMDRLGDLDGTSLAKIAWAFATVRSADESHRALWDRDLFDSIAGACLEHGPAALASFPPRALVTLMWSFAAIPHYDGPLFEALASALAPHLAARAVVPSDLVAVAWAVQRVGHSSSRGGGGGGSGAGGGGGGEGGLMVSLGEAALAAVDRLDGDDLTAIAMAFPAARAYSEAFFEYLVSEAQARPQFFGQVALLDIIRLISRVQHRDPHYYGQALQVLLDHVHKAFLDAPVDKAGCMNPFRFG</sequence>
<accession>A0A9W6B9W3</accession>
<reference evidence="2 3" key="1">
    <citation type="journal article" date="2023" name="Commun. Biol.">
        <title>Reorganization of the ancestral sex-determining regions during the evolution of trioecy in Pleodorina starrii.</title>
        <authorList>
            <person name="Takahashi K."/>
            <person name="Suzuki S."/>
            <person name="Kawai-Toyooka H."/>
            <person name="Yamamoto K."/>
            <person name="Hamaji T."/>
            <person name="Ootsuki R."/>
            <person name="Yamaguchi H."/>
            <person name="Kawachi M."/>
            <person name="Higashiyama T."/>
            <person name="Nozaki H."/>
        </authorList>
    </citation>
    <scope>NUCLEOTIDE SEQUENCE [LARGE SCALE GENOMIC DNA]</scope>
    <source>
        <strain evidence="2 3">NIES-4479</strain>
    </source>
</reference>
<dbReference type="EMBL" id="BRXU01000001">
    <property type="protein sequence ID" value="GLC47737.1"/>
    <property type="molecule type" value="Genomic_DNA"/>
</dbReference>
<dbReference type="PANTHER" id="PTHR21228">
    <property type="entry name" value="FAST LEU-RICH DOMAIN-CONTAINING"/>
    <property type="match status" value="1"/>
</dbReference>
<comment type="caution">
    <text evidence="2">The sequence shown here is derived from an EMBL/GenBank/DDBJ whole genome shotgun (WGS) entry which is preliminary data.</text>
</comment>
<dbReference type="InterPro" id="IPR050870">
    <property type="entry name" value="FAST_kinase"/>
</dbReference>
<proteinExistence type="predicted"/>
<feature type="compositionally biased region" description="Low complexity" evidence="1">
    <location>
        <begin position="51"/>
        <end position="62"/>
    </location>
</feature>
<dbReference type="GO" id="GO:0044528">
    <property type="term" value="P:regulation of mitochondrial mRNA stability"/>
    <property type="evidence" value="ECO:0007669"/>
    <property type="project" value="TreeGrafter"/>
</dbReference>
<evidence type="ECO:0000256" key="1">
    <source>
        <dbReference type="SAM" id="MobiDB-lite"/>
    </source>
</evidence>
<dbReference type="PANTHER" id="PTHR21228:SF40">
    <property type="entry name" value="LD45607P"/>
    <property type="match status" value="1"/>
</dbReference>
<evidence type="ECO:0000313" key="3">
    <source>
        <dbReference type="Proteomes" id="UP001165080"/>
    </source>
</evidence>
<dbReference type="GO" id="GO:0035770">
    <property type="term" value="C:ribonucleoprotein granule"/>
    <property type="evidence" value="ECO:0007669"/>
    <property type="project" value="TreeGrafter"/>
</dbReference>